<feature type="transmembrane region" description="Helical" evidence="1">
    <location>
        <begin position="47"/>
        <end position="66"/>
    </location>
</feature>
<reference evidence="3" key="1">
    <citation type="journal article" date="2019" name="Int. J. Syst. Evol. Microbiol.">
        <title>The Global Catalogue of Microorganisms (GCM) 10K type strain sequencing project: providing services to taxonomists for standard genome sequencing and annotation.</title>
        <authorList>
            <consortium name="The Broad Institute Genomics Platform"/>
            <consortium name="The Broad Institute Genome Sequencing Center for Infectious Disease"/>
            <person name="Wu L."/>
            <person name="Ma J."/>
        </authorList>
    </citation>
    <scope>NUCLEOTIDE SEQUENCE [LARGE SCALE GENOMIC DNA]</scope>
    <source>
        <strain evidence="3">CGMCC 4.1469</strain>
    </source>
</reference>
<evidence type="ECO:0000313" key="3">
    <source>
        <dbReference type="Proteomes" id="UP001596067"/>
    </source>
</evidence>
<dbReference type="EMBL" id="JBHSOD010000020">
    <property type="protein sequence ID" value="MFC5886772.1"/>
    <property type="molecule type" value="Genomic_DNA"/>
</dbReference>
<keyword evidence="3" id="KW-1185">Reference proteome</keyword>
<keyword evidence="1" id="KW-0812">Transmembrane</keyword>
<gene>
    <name evidence="2" type="ORF">ACFP0N_17540</name>
</gene>
<organism evidence="2 3">
    <name type="scientific">Kitasatospora aburaviensis</name>
    <dbReference type="NCBI Taxonomy" id="67265"/>
    <lineage>
        <taxon>Bacteria</taxon>
        <taxon>Bacillati</taxon>
        <taxon>Actinomycetota</taxon>
        <taxon>Actinomycetes</taxon>
        <taxon>Kitasatosporales</taxon>
        <taxon>Streptomycetaceae</taxon>
        <taxon>Kitasatospora</taxon>
    </lineage>
</organism>
<proteinExistence type="predicted"/>
<sequence>MHATPAEAADTHRPSNGYRIALNGLALVSAGWWVVSVPHFATALQPLYGTVMCWPAATVFPLLTWVLADHTHRLRQRRTGRRTRQALAAALAFAFALVLSFMTYPLDNPGHGPWPVIAWMAGMHTMVGYTGPLMIIAPLYDDQGRRLSRATPREDQPPHQPSAD</sequence>
<accession>A0ABW1EXA3</accession>
<evidence type="ECO:0000256" key="1">
    <source>
        <dbReference type="SAM" id="Phobius"/>
    </source>
</evidence>
<evidence type="ECO:0000313" key="2">
    <source>
        <dbReference type="EMBL" id="MFC5886772.1"/>
    </source>
</evidence>
<feature type="transmembrane region" description="Helical" evidence="1">
    <location>
        <begin position="20"/>
        <end position="41"/>
    </location>
</feature>
<feature type="transmembrane region" description="Helical" evidence="1">
    <location>
        <begin position="116"/>
        <end position="140"/>
    </location>
</feature>
<feature type="transmembrane region" description="Helical" evidence="1">
    <location>
        <begin position="86"/>
        <end position="104"/>
    </location>
</feature>
<dbReference type="Proteomes" id="UP001596067">
    <property type="component" value="Unassembled WGS sequence"/>
</dbReference>
<comment type="caution">
    <text evidence="2">The sequence shown here is derived from an EMBL/GenBank/DDBJ whole genome shotgun (WGS) entry which is preliminary data.</text>
</comment>
<name>A0ABW1EXA3_9ACTN</name>
<dbReference type="RefSeq" id="WP_345330675.1">
    <property type="nucleotide sequence ID" value="NZ_BAAAVH010000123.1"/>
</dbReference>
<keyword evidence="1" id="KW-1133">Transmembrane helix</keyword>
<keyword evidence="1" id="KW-0472">Membrane</keyword>
<protein>
    <submittedName>
        <fullName evidence="2">Uncharacterized protein</fullName>
    </submittedName>
</protein>